<evidence type="ECO:0000256" key="6">
    <source>
        <dbReference type="ARBA" id="ARBA00023136"/>
    </source>
</evidence>
<feature type="domain" description="V-SNARE coiled-coil homology" evidence="12">
    <location>
        <begin position="146"/>
        <end position="206"/>
    </location>
</feature>
<comment type="caution">
    <text evidence="13">The sequence shown here is derived from an EMBL/GenBank/DDBJ whole genome shotgun (WGS) entry which is preliminary data.</text>
</comment>
<keyword evidence="5" id="KW-0645">Protease</keyword>
<organism evidence="13 14">
    <name type="scientific">Aureobasidium pullulans</name>
    <name type="common">Black yeast</name>
    <name type="synonym">Pullularia pullulans</name>
    <dbReference type="NCBI Taxonomy" id="5580"/>
    <lineage>
        <taxon>Eukaryota</taxon>
        <taxon>Fungi</taxon>
        <taxon>Dikarya</taxon>
        <taxon>Ascomycota</taxon>
        <taxon>Pezizomycotina</taxon>
        <taxon>Dothideomycetes</taxon>
        <taxon>Dothideomycetidae</taxon>
        <taxon>Dothideales</taxon>
        <taxon>Saccotheciaceae</taxon>
        <taxon>Aureobasidium</taxon>
    </lineage>
</organism>
<gene>
    <name evidence="13" type="ORF">QM012_006977</name>
</gene>
<evidence type="ECO:0000256" key="2">
    <source>
        <dbReference type="ARBA" id="ARBA00008025"/>
    </source>
</evidence>
<dbReference type="Gene3D" id="2.120.10.30">
    <property type="entry name" value="TolB, C-terminal domain"/>
    <property type="match status" value="2"/>
</dbReference>
<evidence type="ECO:0000256" key="9">
    <source>
        <dbReference type="PROSITE-ProRule" id="PRU00290"/>
    </source>
</evidence>
<keyword evidence="10" id="KW-1133">Transmembrane helix</keyword>
<comment type="similarity">
    <text evidence="2">Belongs to the synaptobrevin family.</text>
</comment>
<sequence>MASSSSTATPLLYSCIAYHNTILTEHTTSAASATSSLASLILPKIDHSSAQKLTYTHGANHIHYIADAAPASEGNAPGLTYLVIAKQDLGRRIPFGYLVEIKKRFLNQHPNADFASLPSYGAASFNSDLKKLMVEYGTTKAGQDDAFKNVQAEIDNVRDIMSKNIEQVLERGERIDLLVDKTDRLGGSAHDFRVRSRGLKRRMWWKNVKLMALLILVIIFLVYLLVGFGCGLPAYGKVSAATALSVNSHRPLIAFTAGIRSSPESGTHSRIAISDLVRKTYHVISEGPGNDSCAKWSPDGHALAFLSDRRHAGINQLFFLRTDDPSQAVAAAELPGSIETLSWSPDGRSTLMQVADFGADQSGAQGGARNAIKSVEKAAAWLPRIETSETVKGWRSVWTYDISRRRMQQISHQGLNIWEASWLGKERVLAIVSDSPTEDSWYRAYVVAIDLRTERYDTIYRPQLQVGLPVSSPSGSHLAFVECLSSDRGGVAGDVMLMQSGASKPKRLDLGGVDVTSLMWRQEDRLSYIGLRGTHTVAGHFDVHSGMYEEHWDQTLTCGHLYPEADVTANGDFVLICEGWNKYQHICMARDGKPQTIVSFEHNGARWLQSRMGQMQSIEWNSADDLAIQGYLCLPPESNGPIPLILNCHGAPVYTFRNKWQLAYPILPLLVSRGYAVLSVNPRGSSGRGQEFASKILGDMGGKDAQDLIAGVEAMIKMGVADPKRIGVMGVSYGGYLAAWLSTQYPHFAASVPISAITNWYSNHNTSNIGYFDELFFKSSPRTPGGVYHSRSPVMFAGNHKTPVLQIAGQLDRCVHPSQAEEFHKALTEADVKSVLAMYPQEGHGVRQDAAYLDFCTRVIAWFDEHMGPL</sequence>
<dbReference type="Pfam" id="PF13774">
    <property type="entry name" value="Longin"/>
    <property type="match status" value="1"/>
</dbReference>
<dbReference type="PANTHER" id="PTHR42776">
    <property type="entry name" value="SERINE PEPTIDASE S9 FAMILY MEMBER"/>
    <property type="match status" value="1"/>
</dbReference>
<keyword evidence="5" id="KW-0720">Serine protease</keyword>
<feature type="transmembrane region" description="Helical" evidence="10">
    <location>
        <begin position="210"/>
        <end position="235"/>
    </location>
</feature>
<dbReference type="PRINTS" id="PR00219">
    <property type="entry name" value="SYNAPTOBREVN"/>
</dbReference>
<dbReference type="SMART" id="SM01270">
    <property type="entry name" value="Longin"/>
    <property type="match status" value="1"/>
</dbReference>
<dbReference type="SUPFAM" id="SSF64356">
    <property type="entry name" value="SNARE-like"/>
    <property type="match status" value="1"/>
</dbReference>
<dbReference type="InterPro" id="IPR001388">
    <property type="entry name" value="Synaptobrevin-like"/>
</dbReference>
<dbReference type="InterPro" id="IPR011659">
    <property type="entry name" value="WD40"/>
</dbReference>
<evidence type="ECO:0000256" key="4">
    <source>
        <dbReference type="ARBA" id="ARBA00022801"/>
    </source>
</evidence>
<accession>A0ABR0TQG1</accession>
<keyword evidence="6 10" id="KW-0472">Membrane</keyword>
<evidence type="ECO:0000313" key="14">
    <source>
        <dbReference type="Proteomes" id="UP001341245"/>
    </source>
</evidence>
<evidence type="ECO:0000256" key="10">
    <source>
        <dbReference type="SAM" id="Phobius"/>
    </source>
</evidence>
<keyword evidence="4" id="KW-0378">Hydrolase</keyword>
<dbReference type="EMBL" id="JASGXD010000004">
    <property type="protein sequence ID" value="KAK6006567.1"/>
    <property type="molecule type" value="Genomic_DNA"/>
</dbReference>
<evidence type="ECO:0000256" key="8">
    <source>
        <dbReference type="ARBA" id="ARBA00032829"/>
    </source>
</evidence>
<keyword evidence="10" id="KW-0812">Transmembrane</keyword>
<dbReference type="PROSITE" id="PS50892">
    <property type="entry name" value="V_SNARE"/>
    <property type="match status" value="1"/>
</dbReference>
<evidence type="ECO:0000313" key="13">
    <source>
        <dbReference type="EMBL" id="KAK6006567.1"/>
    </source>
</evidence>
<dbReference type="Pfam" id="PF07676">
    <property type="entry name" value="PD40"/>
    <property type="match status" value="1"/>
</dbReference>
<dbReference type="SUPFAM" id="SSF58038">
    <property type="entry name" value="SNARE fusion complex"/>
    <property type="match status" value="1"/>
</dbReference>
<dbReference type="InterPro" id="IPR011012">
    <property type="entry name" value="Longin-like_dom_sf"/>
</dbReference>
<dbReference type="InterPro" id="IPR011042">
    <property type="entry name" value="6-blade_b-propeller_TolB-like"/>
</dbReference>
<evidence type="ECO:0000256" key="3">
    <source>
        <dbReference type="ARBA" id="ARBA00010040"/>
    </source>
</evidence>
<dbReference type="Gene3D" id="1.20.5.110">
    <property type="match status" value="1"/>
</dbReference>
<dbReference type="InterPro" id="IPR001375">
    <property type="entry name" value="Peptidase_S9_cat"/>
</dbReference>
<keyword evidence="14" id="KW-1185">Reference proteome</keyword>
<dbReference type="InterPro" id="IPR042855">
    <property type="entry name" value="V_SNARE_CC"/>
</dbReference>
<dbReference type="Gene3D" id="3.40.50.1820">
    <property type="entry name" value="alpha/beta hydrolase"/>
    <property type="match status" value="1"/>
</dbReference>
<comment type="similarity">
    <text evidence="3">Belongs to the peptidase S9C family.</text>
</comment>
<dbReference type="SUPFAM" id="SSF53474">
    <property type="entry name" value="alpha/beta-Hydrolases"/>
    <property type="match status" value="1"/>
</dbReference>
<dbReference type="Pfam" id="PF00326">
    <property type="entry name" value="Peptidase_S9"/>
    <property type="match status" value="1"/>
</dbReference>
<dbReference type="InterPro" id="IPR029058">
    <property type="entry name" value="AB_hydrolase_fold"/>
</dbReference>
<dbReference type="CDD" id="cd14824">
    <property type="entry name" value="Longin"/>
    <property type="match status" value="1"/>
</dbReference>
<keyword evidence="9" id="KW-0175">Coiled coil</keyword>
<evidence type="ECO:0000259" key="12">
    <source>
        <dbReference type="PROSITE" id="PS50892"/>
    </source>
</evidence>
<evidence type="ECO:0000256" key="1">
    <source>
        <dbReference type="ARBA" id="ARBA00004308"/>
    </source>
</evidence>
<evidence type="ECO:0000259" key="11">
    <source>
        <dbReference type="PROSITE" id="PS50859"/>
    </source>
</evidence>
<dbReference type="SUPFAM" id="SSF82171">
    <property type="entry name" value="DPP6 N-terminal domain-like"/>
    <property type="match status" value="1"/>
</dbReference>
<feature type="domain" description="Longin" evidence="11">
    <location>
        <begin position="11"/>
        <end position="133"/>
    </location>
</feature>
<reference evidence="13 14" key="1">
    <citation type="submission" date="2023-11" db="EMBL/GenBank/DDBJ databases">
        <title>Draft genome sequence and annotation of the polyextremotolerant black yeast-like fungus Aureobasidium pullulans NRRL 62042.</title>
        <authorList>
            <person name="Dielentheis-Frenken M.R.E."/>
            <person name="Wibberg D."/>
            <person name="Blank L.M."/>
            <person name="Tiso T."/>
        </authorList>
    </citation>
    <scope>NUCLEOTIDE SEQUENCE [LARGE SCALE GENOMIC DNA]</scope>
    <source>
        <strain evidence="13 14">NRRL 62042</strain>
    </source>
</reference>
<evidence type="ECO:0000256" key="5">
    <source>
        <dbReference type="ARBA" id="ARBA00022825"/>
    </source>
</evidence>
<dbReference type="PROSITE" id="PS50859">
    <property type="entry name" value="LONGIN"/>
    <property type="match status" value="1"/>
</dbReference>
<dbReference type="PANTHER" id="PTHR42776:SF4">
    <property type="entry name" value="ACYLAMINO-ACID-RELEASING ENZYME"/>
    <property type="match status" value="1"/>
</dbReference>
<dbReference type="Gene3D" id="3.30.450.50">
    <property type="entry name" value="Longin domain"/>
    <property type="match status" value="1"/>
</dbReference>
<proteinExistence type="inferred from homology"/>
<comment type="subcellular location">
    <subcellularLocation>
        <location evidence="1">Endomembrane system</location>
    </subcellularLocation>
</comment>
<dbReference type="InterPro" id="IPR010908">
    <property type="entry name" value="Longin_dom"/>
</dbReference>
<dbReference type="Pfam" id="PF00957">
    <property type="entry name" value="Synaptobrevin"/>
    <property type="match status" value="1"/>
</dbReference>
<protein>
    <recommendedName>
        <fullName evidence="7">Synaptobrevin homolog YKT6</fullName>
    </recommendedName>
    <alternativeName>
        <fullName evidence="8">Dipeptidyl-peptidase V</fullName>
    </alternativeName>
</protein>
<evidence type="ECO:0000256" key="7">
    <source>
        <dbReference type="ARBA" id="ARBA00026133"/>
    </source>
</evidence>
<dbReference type="Proteomes" id="UP001341245">
    <property type="component" value="Unassembled WGS sequence"/>
</dbReference>
<name>A0ABR0TQG1_AURPU</name>